<protein>
    <submittedName>
        <fullName evidence="3">Serine protease 3-like</fullName>
    </submittedName>
</protein>
<dbReference type="PANTHER" id="PTHR24260:SF134">
    <property type="entry name" value="AT07769P-RELATED"/>
    <property type="match status" value="1"/>
</dbReference>
<dbReference type="Pfam" id="PF00089">
    <property type="entry name" value="Trypsin"/>
    <property type="match status" value="1"/>
</dbReference>
<dbReference type="InterPro" id="IPR043504">
    <property type="entry name" value="Peptidase_S1_PA_chymotrypsin"/>
</dbReference>
<dbReference type="Gene3D" id="2.40.10.10">
    <property type="entry name" value="Trypsin-like serine proteases"/>
    <property type="match status" value="1"/>
</dbReference>
<dbReference type="InterPro" id="IPR051333">
    <property type="entry name" value="CLIP_Serine_Protease"/>
</dbReference>
<sequence>MRHVNLQVITNNVCASTYGTSVIISSTICTSGAGNIGSCTGNSGGPLASGSGNNRQLLGVTSFVARAGCQRGLPAGFARVTKKSIRIPFQTGLHKALPRQIINQTAINQNYFDKRQISY</sequence>
<dbReference type="PANTHER" id="PTHR24260">
    <property type="match status" value="1"/>
</dbReference>
<evidence type="ECO:0000313" key="3">
    <source>
        <dbReference type="RefSeq" id="XP_064073629.1"/>
    </source>
</evidence>
<evidence type="ECO:0000259" key="1">
    <source>
        <dbReference type="PROSITE" id="PS50240"/>
    </source>
</evidence>
<dbReference type="Proteomes" id="UP001652626">
    <property type="component" value="Chromosome 17"/>
</dbReference>
<dbReference type="PROSITE" id="PS50240">
    <property type="entry name" value="TRYPSIN_DOM"/>
    <property type="match status" value="1"/>
</dbReference>
<feature type="domain" description="Peptidase S1" evidence="1">
    <location>
        <begin position="1"/>
        <end position="98"/>
    </location>
</feature>
<name>A0ABM4AQQ3_VANTA</name>
<dbReference type="InterPro" id="IPR009003">
    <property type="entry name" value="Peptidase_S1_PA"/>
</dbReference>
<dbReference type="InterPro" id="IPR001254">
    <property type="entry name" value="Trypsin_dom"/>
</dbReference>
<dbReference type="GeneID" id="113400454"/>
<keyword evidence="2" id="KW-1185">Reference proteome</keyword>
<gene>
    <name evidence="3" type="primary">LOC113400454</name>
</gene>
<evidence type="ECO:0000313" key="2">
    <source>
        <dbReference type="Proteomes" id="UP001652626"/>
    </source>
</evidence>
<reference evidence="3" key="1">
    <citation type="submission" date="2025-08" db="UniProtKB">
        <authorList>
            <consortium name="RefSeq"/>
        </authorList>
    </citation>
    <scope>IDENTIFICATION</scope>
    <source>
        <tissue evidence="3">Whole body</tissue>
    </source>
</reference>
<dbReference type="SUPFAM" id="SSF50494">
    <property type="entry name" value="Trypsin-like serine proteases"/>
    <property type="match status" value="1"/>
</dbReference>
<proteinExistence type="predicted"/>
<organism evidence="2 3">
    <name type="scientific">Vanessa tameamea</name>
    <name type="common">Kamehameha butterfly</name>
    <dbReference type="NCBI Taxonomy" id="334116"/>
    <lineage>
        <taxon>Eukaryota</taxon>
        <taxon>Metazoa</taxon>
        <taxon>Ecdysozoa</taxon>
        <taxon>Arthropoda</taxon>
        <taxon>Hexapoda</taxon>
        <taxon>Insecta</taxon>
        <taxon>Pterygota</taxon>
        <taxon>Neoptera</taxon>
        <taxon>Endopterygota</taxon>
        <taxon>Lepidoptera</taxon>
        <taxon>Glossata</taxon>
        <taxon>Ditrysia</taxon>
        <taxon>Papilionoidea</taxon>
        <taxon>Nymphalidae</taxon>
        <taxon>Nymphalinae</taxon>
        <taxon>Vanessa</taxon>
    </lineage>
</organism>
<dbReference type="RefSeq" id="XP_064073629.1">
    <property type="nucleotide sequence ID" value="XM_064217559.1"/>
</dbReference>
<accession>A0ABM4AQQ3</accession>